<dbReference type="Proteomes" id="UP000219563">
    <property type="component" value="Unassembled WGS sequence"/>
</dbReference>
<organism evidence="1 2">
    <name type="scientific">Pseudobutyrivibrio ruminis DSM 9787</name>
    <dbReference type="NCBI Taxonomy" id="1123011"/>
    <lineage>
        <taxon>Bacteria</taxon>
        <taxon>Bacillati</taxon>
        <taxon>Bacillota</taxon>
        <taxon>Clostridia</taxon>
        <taxon>Lachnospirales</taxon>
        <taxon>Lachnospiraceae</taxon>
        <taxon>Pseudobutyrivibrio</taxon>
    </lineage>
</organism>
<reference evidence="1 2" key="1">
    <citation type="submission" date="2017-08" db="EMBL/GenBank/DDBJ databases">
        <authorList>
            <person name="de Groot N.N."/>
        </authorList>
    </citation>
    <scope>NUCLEOTIDE SEQUENCE [LARGE SCALE GENOMIC DNA]</scope>
    <source>
        <strain evidence="1 2">DSM 9787</strain>
    </source>
</reference>
<name>A0A285SLV1_9FIRM</name>
<evidence type="ECO:0000313" key="1">
    <source>
        <dbReference type="EMBL" id="SOC08690.1"/>
    </source>
</evidence>
<gene>
    <name evidence="1" type="ORF">SAMN02910411_2527</name>
</gene>
<dbReference type="RefSeq" id="WP_097076720.1">
    <property type="nucleotide sequence ID" value="NZ_OBMR01000008.1"/>
</dbReference>
<sequence length="246" mass="28734">METTDILFRTHLNYQIEANSDEEQVRQVTRDEIENIDLHRCTFFDFKTFLTYIRDNYPDYYFSDAAIEAVKPTGFNENEKYDFVSLTDYAKHTAITIGNMTLFNELQKLASAIELLNVKQYDFDPQPPVYEELGSCVVGGANIDAYKLTAYLHESSTKERPIVAVRSYSIGTKTYLLNPDIIDIYSIYKPNATLIETFAYMCYEDYRQHRTSQSFDRLLISGDVDVESLEDMYSTHYDLRVYDRQN</sequence>
<dbReference type="AlphaFoldDB" id="A0A285SLV1"/>
<evidence type="ECO:0000313" key="2">
    <source>
        <dbReference type="Proteomes" id="UP000219563"/>
    </source>
</evidence>
<accession>A0A285SLV1</accession>
<dbReference type="EMBL" id="OBMR01000008">
    <property type="protein sequence ID" value="SOC08690.1"/>
    <property type="molecule type" value="Genomic_DNA"/>
</dbReference>
<proteinExistence type="predicted"/>
<protein>
    <submittedName>
        <fullName evidence="1">Uncharacterized protein</fullName>
    </submittedName>
</protein>